<keyword evidence="1" id="KW-0472">Membrane</keyword>
<organism evidence="2 3">
    <name type="scientific">Brachionus plicatilis</name>
    <name type="common">Marine rotifer</name>
    <name type="synonym">Brachionus muelleri</name>
    <dbReference type="NCBI Taxonomy" id="10195"/>
    <lineage>
        <taxon>Eukaryota</taxon>
        <taxon>Metazoa</taxon>
        <taxon>Spiralia</taxon>
        <taxon>Gnathifera</taxon>
        <taxon>Rotifera</taxon>
        <taxon>Eurotatoria</taxon>
        <taxon>Monogononta</taxon>
        <taxon>Pseudotrocha</taxon>
        <taxon>Ploima</taxon>
        <taxon>Brachionidae</taxon>
        <taxon>Brachionus</taxon>
    </lineage>
</organism>
<name>A0A3M7R7Z9_BRAPC</name>
<dbReference type="AlphaFoldDB" id="A0A3M7R7Z9"/>
<gene>
    <name evidence="2" type="ORF">BpHYR1_000874</name>
</gene>
<evidence type="ECO:0000313" key="2">
    <source>
        <dbReference type="EMBL" id="RNA19670.1"/>
    </source>
</evidence>
<evidence type="ECO:0000313" key="3">
    <source>
        <dbReference type="Proteomes" id="UP000276133"/>
    </source>
</evidence>
<sequence>NFFSSNKKLKSTELTLDFFKFSDKKQGIQIFGIQNIMVLIIKLSFLYLKNFIFSRNLQMHYS</sequence>
<keyword evidence="1" id="KW-0812">Transmembrane</keyword>
<keyword evidence="3" id="KW-1185">Reference proteome</keyword>
<dbReference type="EMBL" id="REGN01003998">
    <property type="protein sequence ID" value="RNA19670.1"/>
    <property type="molecule type" value="Genomic_DNA"/>
</dbReference>
<feature type="transmembrane region" description="Helical" evidence="1">
    <location>
        <begin position="28"/>
        <end position="48"/>
    </location>
</feature>
<feature type="non-terminal residue" evidence="2">
    <location>
        <position position="1"/>
    </location>
</feature>
<dbReference type="Proteomes" id="UP000276133">
    <property type="component" value="Unassembled WGS sequence"/>
</dbReference>
<proteinExistence type="predicted"/>
<protein>
    <submittedName>
        <fullName evidence="2">Uncharacterized protein</fullName>
    </submittedName>
</protein>
<reference evidence="2 3" key="1">
    <citation type="journal article" date="2018" name="Sci. Rep.">
        <title>Genomic signatures of local adaptation to the degree of environmental predictability in rotifers.</title>
        <authorList>
            <person name="Franch-Gras L."/>
            <person name="Hahn C."/>
            <person name="Garcia-Roger E.M."/>
            <person name="Carmona M.J."/>
            <person name="Serra M."/>
            <person name="Gomez A."/>
        </authorList>
    </citation>
    <scope>NUCLEOTIDE SEQUENCE [LARGE SCALE GENOMIC DNA]</scope>
    <source>
        <strain evidence="2">HYR1</strain>
    </source>
</reference>
<accession>A0A3M7R7Z9</accession>
<comment type="caution">
    <text evidence="2">The sequence shown here is derived from an EMBL/GenBank/DDBJ whole genome shotgun (WGS) entry which is preliminary data.</text>
</comment>
<keyword evidence="1" id="KW-1133">Transmembrane helix</keyword>
<evidence type="ECO:0000256" key="1">
    <source>
        <dbReference type="SAM" id="Phobius"/>
    </source>
</evidence>